<dbReference type="Pfam" id="PF00326">
    <property type="entry name" value="Peptidase_S9"/>
    <property type="match status" value="1"/>
</dbReference>
<dbReference type="InterPro" id="IPR011042">
    <property type="entry name" value="6-blade_b-propeller_TolB-like"/>
</dbReference>
<dbReference type="Gene3D" id="2.120.10.30">
    <property type="entry name" value="TolB, C-terminal domain"/>
    <property type="match status" value="2"/>
</dbReference>
<keyword evidence="1" id="KW-0645">Protease</keyword>
<evidence type="ECO:0000259" key="7">
    <source>
        <dbReference type="Pfam" id="PF00326"/>
    </source>
</evidence>
<organism evidence="9">
    <name type="scientific">marine metagenome</name>
    <dbReference type="NCBI Taxonomy" id="408172"/>
    <lineage>
        <taxon>unclassified sequences</taxon>
        <taxon>metagenomes</taxon>
        <taxon>ecological metagenomes</taxon>
    </lineage>
</organism>
<evidence type="ECO:0000256" key="6">
    <source>
        <dbReference type="ARBA" id="ARBA00045885"/>
    </source>
</evidence>
<gene>
    <name evidence="9" type="ORF">METZ01_LOCUS38471</name>
</gene>
<evidence type="ECO:0000256" key="3">
    <source>
        <dbReference type="ARBA" id="ARBA00022990"/>
    </source>
</evidence>
<name>A0A381R6W9_9ZZZZ</name>
<evidence type="ECO:0000313" key="9">
    <source>
        <dbReference type="EMBL" id="SUZ85617.1"/>
    </source>
</evidence>
<dbReference type="Pfam" id="PF07676">
    <property type="entry name" value="PD40"/>
    <property type="match status" value="2"/>
</dbReference>
<comment type="function">
    <text evidence="6">This enzyme catalyzes the hydrolysis of the N-terminal peptide bond of an N-acetylated peptide to generate an N-acetylated amino acid and a peptide with a free N-terminus. It preferentially cleaves off Ac-Ala, Ac-Met and Ac-Ser. Also, involved in the degradation of oxidized and glycated proteins.</text>
</comment>
<proteinExistence type="predicted"/>
<reference evidence="9" key="1">
    <citation type="submission" date="2018-05" db="EMBL/GenBank/DDBJ databases">
        <authorList>
            <person name="Lanie J.A."/>
            <person name="Ng W.-L."/>
            <person name="Kazmierczak K.M."/>
            <person name="Andrzejewski T.M."/>
            <person name="Davidsen T.M."/>
            <person name="Wayne K.J."/>
            <person name="Tettelin H."/>
            <person name="Glass J.I."/>
            <person name="Rusch D."/>
            <person name="Podicherti R."/>
            <person name="Tsui H.-C.T."/>
            <person name="Winkler M.E."/>
        </authorList>
    </citation>
    <scope>NUCLEOTIDE SEQUENCE</scope>
</reference>
<dbReference type="GO" id="GO:0008239">
    <property type="term" value="F:dipeptidyl-peptidase activity"/>
    <property type="evidence" value="ECO:0007669"/>
    <property type="project" value="TreeGrafter"/>
</dbReference>
<dbReference type="SUPFAM" id="SSF82171">
    <property type="entry name" value="DPP6 N-terminal domain-like"/>
    <property type="match status" value="1"/>
</dbReference>
<dbReference type="PROSITE" id="PS00708">
    <property type="entry name" value="PRO_ENDOPEP_SER"/>
    <property type="match status" value="1"/>
</dbReference>
<dbReference type="InterPro" id="IPR001375">
    <property type="entry name" value="Peptidase_S9_cat"/>
</dbReference>
<dbReference type="InterPro" id="IPR011659">
    <property type="entry name" value="WD40"/>
</dbReference>
<dbReference type="GO" id="GO:0006508">
    <property type="term" value="P:proteolysis"/>
    <property type="evidence" value="ECO:0007669"/>
    <property type="project" value="UniProtKB-KW"/>
</dbReference>
<dbReference type="InterPro" id="IPR029058">
    <property type="entry name" value="AB_hydrolase_fold"/>
</dbReference>
<dbReference type="Pfam" id="PF00930">
    <property type="entry name" value="DPPIV_N"/>
    <property type="match status" value="1"/>
</dbReference>
<evidence type="ECO:0000256" key="4">
    <source>
        <dbReference type="ARBA" id="ARBA00032284"/>
    </source>
</evidence>
<dbReference type="Gene3D" id="3.40.50.1820">
    <property type="entry name" value="alpha/beta hydrolase"/>
    <property type="match status" value="1"/>
</dbReference>
<keyword evidence="2" id="KW-0378">Hydrolase</keyword>
<evidence type="ECO:0000259" key="8">
    <source>
        <dbReference type="Pfam" id="PF00930"/>
    </source>
</evidence>
<evidence type="ECO:0000256" key="5">
    <source>
        <dbReference type="ARBA" id="ARBA00032596"/>
    </source>
</evidence>
<sequence>MIRTSITVLSLFLLSASGGLGQDQGNFSIEDILSPGFPSNLVSARHADRIAWIENERGMRNVYTAIPPEYDPVRLTSYLEDDGIDLTGLQVSDDGKIVTFIRGHAPNREGWVANPTSNPRGGERVVWAMGTSGGSPWRVVAMRDYELSPDGRWVLYVDSGQIYRAPVNSGLRAVEDGGTPFITNYGQNRDPVWSPDGGHVAFVSYRGDHSYIGVYDQRSPSITYLSPGVDRDSSPTWSPDGSRVAFIRRPGLPFGSSAERPEGLEASDFPDGLISSAFVGGHTLEIWIADTSTGAGRLLWSAPAEEDGLNEISQIQWQGEHIVFEAEPGNWRHWYSISVEEPSLVELTPGDGFVMQTAFSTDGRTLFYSSNHSDIDRRDLWRVPVAGGRSEMMTRGNGIETYPATLSSGDDVAVLFADAQQAQSVAIVPANGGQARVITLLPDRFPRGTHVIPENVTLTAEDGLEFNNQLFLPSDLQEGEQRPALIFIHGGSRRQMLLGYHHRGFYHMAYAMNQYFASRGYVVLSVNYRSGIGYGKEFRNSPGRGGQGNTEYRDVLAAGKYLQSRDDVDASRVGIWGLSYGGILTAQGLARDSDVFAAGVDIAGVHLWGDSLDPESVSWQASSISEIENWTSPVLLIHGDDDRNVDFSQTVGLVQLLRAHGVEYELMVWPDDVHSTLLFRRWVEAFEASDDFLDRKLVQGERVTAEGLPGRR</sequence>
<evidence type="ECO:0000256" key="2">
    <source>
        <dbReference type="ARBA" id="ARBA00022801"/>
    </source>
</evidence>
<dbReference type="GO" id="GO:0004252">
    <property type="term" value="F:serine-type endopeptidase activity"/>
    <property type="evidence" value="ECO:0007669"/>
    <property type="project" value="InterPro"/>
</dbReference>
<dbReference type="PANTHER" id="PTHR11731:SF193">
    <property type="entry name" value="DIPEPTIDYL PEPTIDASE 9"/>
    <property type="match status" value="1"/>
</dbReference>
<feature type="domain" description="Dipeptidylpeptidase IV N-terminal" evidence="8">
    <location>
        <begin position="315"/>
        <end position="415"/>
    </location>
</feature>
<dbReference type="InterPro" id="IPR050278">
    <property type="entry name" value="Serine_Prot_S9B/DPPIV"/>
</dbReference>
<feature type="domain" description="Peptidase S9 prolyl oligopeptidase catalytic" evidence="7">
    <location>
        <begin position="513"/>
        <end position="697"/>
    </location>
</feature>
<evidence type="ECO:0000256" key="1">
    <source>
        <dbReference type="ARBA" id="ARBA00022670"/>
    </source>
</evidence>
<dbReference type="PANTHER" id="PTHR11731">
    <property type="entry name" value="PROTEASE FAMILY S9B,C DIPEPTIDYL-PEPTIDASE IV-RELATED"/>
    <property type="match status" value="1"/>
</dbReference>
<dbReference type="InterPro" id="IPR002471">
    <property type="entry name" value="Pept_S9_AS"/>
</dbReference>
<accession>A0A381R6W9</accession>
<dbReference type="EMBL" id="UINC01001643">
    <property type="protein sequence ID" value="SUZ85617.1"/>
    <property type="molecule type" value="Genomic_DNA"/>
</dbReference>
<dbReference type="AlphaFoldDB" id="A0A381R6W9"/>
<keyword evidence="3" id="KW-0007">Acetylation</keyword>
<dbReference type="InterPro" id="IPR002469">
    <property type="entry name" value="Peptidase_S9B_N"/>
</dbReference>
<protein>
    <recommendedName>
        <fullName evidence="5">Acyl-peptide hydrolase</fullName>
    </recommendedName>
    <alternativeName>
        <fullName evidence="4">Acylaminoacyl-peptidase</fullName>
    </alternativeName>
</protein>
<dbReference type="SUPFAM" id="SSF53474">
    <property type="entry name" value="alpha/beta-Hydrolases"/>
    <property type="match status" value="1"/>
</dbReference>